<accession>A0A2R4NCJ0</accession>
<dbReference type="AlphaFoldDB" id="A0A2R4NCJ0"/>
<evidence type="ECO:0000313" key="1">
    <source>
        <dbReference type="EMBL" id="AVX33839.1"/>
    </source>
</evidence>
<geneLocation type="plasmid" evidence="1">
    <name>pE20-qnrS</name>
</geneLocation>
<organism evidence="1">
    <name type="scientific">Klebsiella aerogenes</name>
    <name type="common">Enterobacter aerogenes</name>
    <dbReference type="NCBI Taxonomy" id="548"/>
    <lineage>
        <taxon>Bacteria</taxon>
        <taxon>Pseudomonadati</taxon>
        <taxon>Pseudomonadota</taxon>
        <taxon>Gammaproteobacteria</taxon>
        <taxon>Enterobacterales</taxon>
        <taxon>Enterobacteriaceae</taxon>
        <taxon>Klebsiella/Raoultella group</taxon>
        <taxon>Klebsiella</taxon>
    </lineage>
</organism>
<dbReference type="EMBL" id="MG288684">
    <property type="protein sequence ID" value="AVX33839.1"/>
    <property type="molecule type" value="Genomic_DNA"/>
</dbReference>
<protein>
    <submittedName>
        <fullName evidence="1">ADP-heptose:LPS heptosyltransferase</fullName>
    </submittedName>
</protein>
<dbReference type="GO" id="GO:0016740">
    <property type="term" value="F:transferase activity"/>
    <property type="evidence" value="ECO:0007669"/>
    <property type="project" value="UniProtKB-KW"/>
</dbReference>
<dbReference type="Gene3D" id="3.40.50.2000">
    <property type="entry name" value="Glycogen Phosphorylase B"/>
    <property type="match status" value="1"/>
</dbReference>
<name>A0A2R4NCJ0_KLEAE</name>
<keyword evidence="1" id="KW-0808">Transferase</keyword>
<keyword evidence="1" id="KW-0614">Plasmid</keyword>
<proteinExistence type="predicted"/>
<reference evidence="1" key="1">
    <citation type="journal article" date="2018" name="Front. Microbiol.">
        <title>Dissemination of KPC-2-Encoding IncX6 Plasmids Among Multiple Enterobacteriaceae Species in a Single Chinese Hospital.</title>
        <authorList>
            <person name="Li B."/>
            <person name="Feng J."/>
            <person name="Zhan Z."/>
            <person name="Yin Z."/>
            <person name="Jiang Q."/>
            <person name="Wei P."/>
            <person name="Chen X."/>
            <person name="Gao B."/>
            <person name="Hou J."/>
            <person name="Mao P."/>
            <person name="Wu W."/>
            <person name="Chen W."/>
            <person name="Tong Y."/>
            <person name="Wang J."/>
            <person name="Li B."/>
            <person name="Zhou D."/>
        </authorList>
    </citation>
    <scope>NUCLEOTIDE SEQUENCE</scope>
    <source>
        <strain evidence="1">E20</strain>
        <plasmid evidence="1">pE20-qnrS</plasmid>
    </source>
</reference>
<dbReference type="SUPFAM" id="SSF53756">
    <property type="entry name" value="UDP-Glycosyltransferase/glycogen phosphorylase"/>
    <property type="match status" value="1"/>
</dbReference>
<sequence>MNGRYIVSPYGVNKKKPVGDLAPLAYKTVYNNALNKVKVDYKKIKKVTIINGLGVTLGDSIIGISALHAIKSINPDIHITLIRPEHCQDYVEQIYHMASGIIDKLLYLPFDISKINHTDVNIDMGNQLYWEDFDSIEMHDFFLTNLGINPKSINDNIKNNSWLLNTDVPDFDLGEYILFCPNASTKIRSIPSRFHVEIVEELSHEFGVKVLGFNDVDHPNFFNISNISSDTLSFAGIIKHACFLYTCDSSALHLGAGFNIPTRCIFTTVKPELRSLYYTKCESIYIGNNHTAGVHCSEDDYMLEVLNKEFEEFYA</sequence>